<reference evidence="2 3" key="1">
    <citation type="submission" date="2020-02" db="EMBL/GenBank/DDBJ databases">
        <title>Whole-genome analyses of novel actinobacteria.</title>
        <authorList>
            <person name="Sahin N."/>
        </authorList>
    </citation>
    <scope>NUCLEOTIDE SEQUENCE [LARGE SCALE GENOMIC DNA]</scope>
    <source>
        <strain evidence="2 3">A7024</strain>
    </source>
</reference>
<keyword evidence="2" id="KW-0378">Hydrolase</keyword>
<keyword evidence="3" id="KW-1185">Reference proteome</keyword>
<dbReference type="AlphaFoldDB" id="A0A6G4UF38"/>
<organism evidence="2 3">
    <name type="scientific">Streptomyces coryli</name>
    <dbReference type="NCBI Taxonomy" id="1128680"/>
    <lineage>
        <taxon>Bacteria</taxon>
        <taxon>Bacillati</taxon>
        <taxon>Actinomycetota</taxon>
        <taxon>Actinomycetes</taxon>
        <taxon>Kitasatosporales</taxon>
        <taxon>Streptomycetaceae</taxon>
        <taxon>Streptomyces</taxon>
    </lineage>
</organism>
<dbReference type="Pfam" id="PF13620">
    <property type="entry name" value="CarboxypepD_reg"/>
    <property type="match status" value="1"/>
</dbReference>
<feature type="compositionally biased region" description="Gly residues" evidence="1">
    <location>
        <begin position="14"/>
        <end position="28"/>
    </location>
</feature>
<feature type="region of interest" description="Disordered" evidence="1">
    <location>
        <begin position="1"/>
        <end position="29"/>
    </location>
</feature>
<dbReference type="GO" id="GO:0004180">
    <property type="term" value="F:carboxypeptidase activity"/>
    <property type="evidence" value="ECO:0007669"/>
    <property type="project" value="UniProtKB-KW"/>
</dbReference>
<evidence type="ECO:0000313" key="3">
    <source>
        <dbReference type="Proteomes" id="UP000481583"/>
    </source>
</evidence>
<sequence>PAPPPDAAAAGEPWSGGDGGASAGGGPAIRGTVRDAYGVPLGRCALTLLSASGRRLAKGRSADDGSFELAAPGSGSYTLVATSQALGAASASVLVGTRAVEVELRISPED</sequence>
<dbReference type="Proteomes" id="UP000481583">
    <property type="component" value="Unassembled WGS sequence"/>
</dbReference>
<evidence type="ECO:0000256" key="1">
    <source>
        <dbReference type="SAM" id="MobiDB-lite"/>
    </source>
</evidence>
<gene>
    <name evidence="2" type="ORF">G5C51_41915</name>
</gene>
<evidence type="ECO:0000313" key="2">
    <source>
        <dbReference type="EMBL" id="NGN70426.1"/>
    </source>
</evidence>
<dbReference type="EMBL" id="JAAKZV010000523">
    <property type="protein sequence ID" value="NGN70426.1"/>
    <property type="molecule type" value="Genomic_DNA"/>
</dbReference>
<proteinExistence type="predicted"/>
<comment type="caution">
    <text evidence="2">The sequence shown here is derived from an EMBL/GenBank/DDBJ whole genome shotgun (WGS) entry which is preliminary data.</text>
</comment>
<protein>
    <submittedName>
        <fullName evidence="2">Carboxypeptidase regulatory-like domain-containing protein</fullName>
    </submittedName>
</protein>
<keyword evidence="2" id="KW-0645">Protease</keyword>
<dbReference type="SUPFAM" id="SSF49464">
    <property type="entry name" value="Carboxypeptidase regulatory domain-like"/>
    <property type="match status" value="1"/>
</dbReference>
<feature type="non-terminal residue" evidence="2">
    <location>
        <position position="1"/>
    </location>
</feature>
<keyword evidence="2" id="KW-0121">Carboxypeptidase</keyword>
<dbReference type="InterPro" id="IPR008969">
    <property type="entry name" value="CarboxyPept-like_regulatory"/>
</dbReference>
<name>A0A6G4UF38_9ACTN</name>
<accession>A0A6G4UF38</accession>